<dbReference type="OrthoDB" id="549831at2759"/>
<feature type="transmembrane region" description="Helical" evidence="2">
    <location>
        <begin position="238"/>
        <end position="260"/>
    </location>
</feature>
<feature type="transmembrane region" description="Helical" evidence="2">
    <location>
        <begin position="352"/>
        <end position="372"/>
    </location>
</feature>
<organism evidence="4">
    <name type="scientific">Volvox carteri f. nagariensis</name>
    <dbReference type="NCBI Taxonomy" id="3068"/>
    <lineage>
        <taxon>Eukaryota</taxon>
        <taxon>Viridiplantae</taxon>
        <taxon>Chlorophyta</taxon>
        <taxon>core chlorophytes</taxon>
        <taxon>Chlorophyceae</taxon>
        <taxon>CS clade</taxon>
        <taxon>Chlamydomonadales</taxon>
        <taxon>Volvocaceae</taxon>
        <taxon>Volvox</taxon>
    </lineage>
</organism>
<feature type="transmembrane region" description="Helical" evidence="2">
    <location>
        <begin position="319"/>
        <end position="340"/>
    </location>
</feature>
<evidence type="ECO:0000313" key="3">
    <source>
        <dbReference type="EMBL" id="EFJ46623.1"/>
    </source>
</evidence>
<dbReference type="KEGG" id="vcn:VOLCADRAFT_92767"/>
<feature type="transmembrane region" description="Helical" evidence="2">
    <location>
        <begin position="93"/>
        <end position="116"/>
    </location>
</feature>
<keyword evidence="2" id="KW-0812">Transmembrane</keyword>
<dbReference type="eggNOG" id="ENOG502SVZ6">
    <property type="taxonomic scope" value="Eukaryota"/>
</dbReference>
<evidence type="ECO:0000256" key="2">
    <source>
        <dbReference type="SAM" id="Phobius"/>
    </source>
</evidence>
<gene>
    <name evidence="3" type="ORF">VOLCADRAFT_92767</name>
</gene>
<protein>
    <submittedName>
        <fullName evidence="3">Uncharacterized protein</fullName>
    </submittedName>
</protein>
<name>D8U0X0_VOLCA</name>
<proteinExistence type="predicted"/>
<evidence type="ECO:0000313" key="4">
    <source>
        <dbReference type="Proteomes" id="UP000001058"/>
    </source>
</evidence>
<keyword evidence="2" id="KW-1133">Transmembrane helix</keyword>
<feature type="region of interest" description="Disordered" evidence="1">
    <location>
        <begin position="1"/>
        <end position="67"/>
    </location>
</feature>
<reference evidence="3 4" key="1">
    <citation type="journal article" date="2010" name="Science">
        <title>Genomic analysis of organismal complexity in the multicellular green alga Volvox carteri.</title>
        <authorList>
            <person name="Prochnik S.E."/>
            <person name="Umen J."/>
            <person name="Nedelcu A.M."/>
            <person name="Hallmann A."/>
            <person name="Miller S.M."/>
            <person name="Nishii I."/>
            <person name="Ferris P."/>
            <person name="Kuo A."/>
            <person name="Mitros T."/>
            <person name="Fritz-Laylin L.K."/>
            <person name="Hellsten U."/>
            <person name="Chapman J."/>
            <person name="Simakov O."/>
            <person name="Rensing S.A."/>
            <person name="Terry A."/>
            <person name="Pangilinan J."/>
            <person name="Kapitonov V."/>
            <person name="Jurka J."/>
            <person name="Salamov A."/>
            <person name="Shapiro H."/>
            <person name="Schmutz J."/>
            <person name="Grimwood J."/>
            <person name="Lindquist E."/>
            <person name="Lucas S."/>
            <person name="Grigoriev I.V."/>
            <person name="Schmitt R."/>
            <person name="Kirk D."/>
            <person name="Rokhsar D.S."/>
        </authorList>
    </citation>
    <scope>NUCLEOTIDE SEQUENCE [LARGE SCALE GENOMIC DNA]</scope>
    <source>
        <strain evidence="4">f. Nagariensis / Eve</strain>
    </source>
</reference>
<dbReference type="RefSeq" id="XP_002952152.1">
    <property type="nucleotide sequence ID" value="XM_002952106.1"/>
</dbReference>
<dbReference type="InParanoid" id="D8U0X0"/>
<keyword evidence="2" id="KW-0472">Membrane</keyword>
<sequence length="387" mass="42465">MQAFVPMTNGSTSYRQPASLHGGNLHNRSAQQRGGMAPPGPPPYGYPGQQIPGSPTSGSSPRSPTIPPIVLEASSSRVGTQTCVQLLVPSRQALYAVLAVPLLLWLVVMLAGTLHSEPIPDGFTKRDFEHPLTWFDSMLCDRGLVMVDWDRGIWYPRRARPGIPVQVDGKVKMLLATHVNSVHRTVDDVITHVFRVWGPMLPLAPYLVRVASLGLQGRAPAPSLSDSKPLSRPLCPGVTLPLQTLFVYLTIILLRLVIYVGHVALQRWSTGALVLVSDHLLLAASVVACFQSELVMCLSDVYKSELLRGMDQSTDLRQLVVVGGFVVSMFAMVFIFGDMYCTARWYHHATESWAAVFAGALLFQAPVVVWLLRRNSCPTQFARVTSM</sequence>
<dbReference type="GeneID" id="9628491"/>
<keyword evidence="4" id="KW-1185">Reference proteome</keyword>
<dbReference type="AlphaFoldDB" id="D8U0X0"/>
<dbReference type="EMBL" id="GL378349">
    <property type="protein sequence ID" value="EFJ46623.1"/>
    <property type="molecule type" value="Genomic_DNA"/>
</dbReference>
<dbReference type="Proteomes" id="UP000001058">
    <property type="component" value="Unassembled WGS sequence"/>
</dbReference>
<evidence type="ECO:0000256" key="1">
    <source>
        <dbReference type="SAM" id="MobiDB-lite"/>
    </source>
</evidence>
<feature type="compositionally biased region" description="Low complexity" evidence="1">
    <location>
        <begin position="46"/>
        <end position="63"/>
    </location>
</feature>
<accession>D8U0X0</accession>